<protein>
    <submittedName>
        <fullName evidence="2">Uncharacterized protein</fullName>
    </submittedName>
</protein>
<dbReference type="AlphaFoldDB" id="A0A264VW16"/>
<comment type="caution">
    <text evidence="2">The sequence shown here is derived from an EMBL/GenBank/DDBJ whole genome shotgun (WGS) entry which is preliminary data.</text>
</comment>
<proteinExistence type="predicted"/>
<evidence type="ECO:0000256" key="1">
    <source>
        <dbReference type="SAM" id="MobiDB-lite"/>
    </source>
</evidence>
<evidence type="ECO:0000313" key="3">
    <source>
        <dbReference type="Proteomes" id="UP000216001"/>
    </source>
</evidence>
<reference evidence="2 3" key="1">
    <citation type="submission" date="2017-07" db="EMBL/GenBank/DDBJ databases">
        <title>blaIMP-27 on transferable plasmids in Proteus mirabilis and Providencia rettgeri.</title>
        <authorList>
            <person name="Potter R."/>
        </authorList>
    </citation>
    <scope>NUCLEOTIDE SEQUENCE [LARGE SCALE GENOMIC DNA]</scope>
    <source>
        <strain evidence="2 3">PR1</strain>
    </source>
</reference>
<accession>A0A264VW16</accession>
<dbReference type="Pfam" id="PF14414">
    <property type="entry name" value="WHH"/>
    <property type="match status" value="1"/>
</dbReference>
<dbReference type="Proteomes" id="UP000216001">
    <property type="component" value="Unassembled WGS sequence"/>
</dbReference>
<organism evidence="2 3">
    <name type="scientific">Providencia rettgeri</name>
    <dbReference type="NCBI Taxonomy" id="587"/>
    <lineage>
        <taxon>Bacteria</taxon>
        <taxon>Pseudomonadati</taxon>
        <taxon>Pseudomonadota</taxon>
        <taxon>Gammaproteobacteria</taxon>
        <taxon>Enterobacterales</taxon>
        <taxon>Morganellaceae</taxon>
        <taxon>Providencia</taxon>
    </lineage>
</organism>
<sequence>MPNEPIIHAGPSPQPQRVEKPEGFAIHESDTRPETLPIADDGIIWRHTGHDVEPVDFRDYILTVDRKDVKPTYVSLRGKSVEEKLKARGYDDVIINENGGLDYSKSKALYHNPDRLKPDGTPVEPIVKIKYTGNYPDDFEAANMAGFGQKSTPMLDGERYLWHHLDDYDPITNEGTMQLVVSDSHNGIQHKGGVSQFKDTNNVSEYPFRLPNK</sequence>
<evidence type="ECO:0000313" key="2">
    <source>
        <dbReference type="EMBL" id="OZS75568.1"/>
    </source>
</evidence>
<name>A0A264VW16_PRORE</name>
<dbReference type="InterPro" id="IPR032869">
    <property type="entry name" value="WHH_dom_containing"/>
</dbReference>
<dbReference type="EMBL" id="NOWC01000005">
    <property type="protein sequence ID" value="OZS75568.1"/>
    <property type="molecule type" value="Genomic_DNA"/>
</dbReference>
<feature type="region of interest" description="Disordered" evidence="1">
    <location>
        <begin position="1"/>
        <end position="22"/>
    </location>
</feature>
<gene>
    <name evidence="2" type="ORF">CHI95_05715</name>
</gene>